<accession>E5R2M6</accession>
<keyword evidence="4 8" id="KW-0805">Transcription regulation</keyword>
<dbReference type="PANTHER" id="PTHR13321:SF2">
    <property type="entry name" value="MEDIATOR OF RNA POLYMERASE II TRANSCRIPTION SUBUNIT 18"/>
    <property type="match status" value="1"/>
</dbReference>
<dbReference type="GO" id="GO:0016592">
    <property type="term" value="C:mediator complex"/>
    <property type="evidence" value="ECO:0007669"/>
    <property type="project" value="InterPro"/>
</dbReference>
<dbReference type="EMBL" id="DS989822">
    <property type="protein sequence ID" value="EFQ98684.1"/>
    <property type="molecule type" value="Genomic_DNA"/>
</dbReference>
<dbReference type="AlphaFoldDB" id="E5R2M6"/>
<dbReference type="OrthoDB" id="5348092at2759"/>
<comment type="subcellular location">
    <subcellularLocation>
        <location evidence="1 8">Nucleus</location>
    </subcellularLocation>
</comment>
<comment type="subunit">
    <text evidence="8">Component of the Mediator complex.</text>
</comment>
<dbReference type="HOGENOM" id="CLU_084516_0_0_1"/>
<dbReference type="GO" id="GO:0003712">
    <property type="term" value="F:transcription coregulator activity"/>
    <property type="evidence" value="ECO:0007669"/>
    <property type="project" value="InterPro"/>
</dbReference>
<organism evidence="10">
    <name type="scientific">Arthroderma gypseum (strain ATCC MYA-4604 / CBS 118893)</name>
    <name type="common">Microsporum gypseum</name>
    <dbReference type="NCBI Taxonomy" id="535722"/>
    <lineage>
        <taxon>Eukaryota</taxon>
        <taxon>Fungi</taxon>
        <taxon>Dikarya</taxon>
        <taxon>Ascomycota</taxon>
        <taxon>Pezizomycotina</taxon>
        <taxon>Eurotiomycetes</taxon>
        <taxon>Eurotiomycetidae</taxon>
        <taxon>Onygenales</taxon>
        <taxon>Arthrodermataceae</taxon>
        <taxon>Nannizzia</taxon>
    </lineage>
</organism>
<name>E5R2M6_ARTGP</name>
<evidence type="ECO:0000256" key="3">
    <source>
        <dbReference type="ARBA" id="ARBA00019612"/>
    </source>
</evidence>
<dbReference type="VEuPathDB" id="FungiDB:MGYG_01704"/>
<keyword evidence="5 8" id="KW-0804">Transcription</keyword>
<keyword evidence="6 8" id="KW-0539">Nucleus</keyword>
<dbReference type="GO" id="GO:0070847">
    <property type="term" value="C:core mediator complex"/>
    <property type="evidence" value="ECO:0007669"/>
    <property type="project" value="TreeGrafter"/>
</dbReference>
<dbReference type="Gene3D" id="2.40.320.10">
    <property type="entry name" value="Hypothetical Protein Pfu-838710-001"/>
    <property type="match status" value="1"/>
</dbReference>
<dbReference type="RefSeq" id="XP_003177636.1">
    <property type="nucleotide sequence ID" value="XM_003177588.1"/>
</dbReference>
<keyword evidence="10" id="KW-1185">Reference proteome</keyword>
<evidence type="ECO:0000256" key="1">
    <source>
        <dbReference type="ARBA" id="ARBA00004123"/>
    </source>
</evidence>
<dbReference type="GO" id="GO:0006357">
    <property type="term" value="P:regulation of transcription by RNA polymerase II"/>
    <property type="evidence" value="ECO:0007669"/>
    <property type="project" value="InterPro"/>
</dbReference>
<dbReference type="InParanoid" id="E5R2M6"/>
<reference evidence="10" key="1">
    <citation type="journal article" date="2012" name="MBio">
        <title>Comparative genome analysis of Trichophyton rubrum and related dermatophytes reveals candidate genes involved in infection.</title>
        <authorList>
            <person name="Martinez D.A."/>
            <person name="Oliver B.G."/>
            <person name="Graeser Y."/>
            <person name="Goldberg J.M."/>
            <person name="Li W."/>
            <person name="Martinez-Rossi N.M."/>
            <person name="Monod M."/>
            <person name="Shelest E."/>
            <person name="Barton R.C."/>
            <person name="Birch E."/>
            <person name="Brakhage A.A."/>
            <person name="Chen Z."/>
            <person name="Gurr S.J."/>
            <person name="Heiman D."/>
            <person name="Heitman J."/>
            <person name="Kosti I."/>
            <person name="Rossi A."/>
            <person name="Saif S."/>
            <person name="Samalova M."/>
            <person name="Saunders C.W."/>
            <person name="Shea T."/>
            <person name="Summerbell R.C."/>
            <person name="Xu J."/>
            <person name="Young S."/>
            <person name="Zeng Q."/>
            <person name="Birren B.W."/>
            <person name="Cuomo C.A."/>
            <person name="White T.C."/>
        </authorList>
    </citation>
    <scope>NUCLEOTIDE SEQUENCE [LARGE SCALE GENOMIC DNA]</scope>
    <source>
        <strain evidence="10">ATCC MYA-4604 / CBS 118893</strain>
    </source>
</reference>
<dbReference type="OMA" id="PVHQHHE"/>
<proteinExistence type="inferred from homology"/>
<dbReference type="Proteomes" id="UP000002669">
    <property type="component" value="Unassembled WGS sequence"/>
</dbReference>
<dbReference type="GO" id="GO:0006369">
    <property type="term" value="P:termination of RNA polymerase II transcription"/>
    <property type="evidence" value="ECO:0007669"/>
    <property type="project" value="TreeGrafter"/>
</dbReference>
<comment type="similarity">
    <text evidence="2 8">Belongs to the Mediator complex subunit 18 family.</text>
</comment>
<dbReference type="Pfam" id="PF09637">
    <property type="entry name" value="Med18"/>
    <property type="match status" value="1"/>
</dbReference>
<gene>
    <name evidence="8" type="primary">MED18</name>
    <name evidence="9" type="ORF">MGYG_01704</name>
</gene>
<dbReference type="PANTHER" id="PTHR13321">
    <property type="entry name" value="MEDIATOR OF RNA POLYMERASE II TRANSCRIPTION, SUBUNIT 18"/>
    <property type="match status" value="1"/>
</dbReference>
<evidence type="ECO:0000313" key="9">
    <source>
        <dbReference type="EMBL" id="EFQ98684.1"/>
    </source>
</evidence>
<evidence type="ECO:0000256" key="5">
    <source>
        <dbReference type="ARBA" id="ARBA00023163"/>
    </source>
</evidence>
<evidence type="ECO:0000256" key="7">
    <source>
        <dbReference type="ARBA" id="ARBA00032012"/>
    </source>
</evidence>
<evidence type="ECO:0000313" key="10">
    <source>
        <dbReference type="Proteomes" id="UP000002669"/>
    </source>
</evidence>
<evidence type="ECO:0000256" key="4">
    <source>
        <dbReference type="ARBA" id="ARBA00023015"/>
    </source>
</evidence>
<sequence>MHEILLFASVPAAQHDDLLHQLAGLAAMQPKEVLERRLLFKSFRKPGYIKPRVGGSQAQGQEGVSEVQRLIKMLGSGMYHIQVVSDVDRAASSADAGGMGVAESQAEWRIEFKDVPDAGAATGVTTRFAASARVSDDYISSLNAWGFNYYSEYVVEGNILVLDEAVLFLHRILVIPPELHKPSQAGKPLSRLPPYDQLKPLDPNGGYVLQTCFTIQDSNSPELLRSTSQRMLALKEQLRPAIRLEPGDRLALDPRVKAGAL</sequence>
<protein>
    <recommendedName>
        <fullName evidence="3 8">Mediator of RNA polymerase II transcription subunit 18</fullName>
    </recommendedName>
    <alternativeName>
        <fullName evidence="7 8">Mediator complex subunit 18</fullName>
    </alternativeName>
</protein>
<comment type="function">
    <text evidence="8">Component of the Mediator complex, a coactivator involved in the regulated transcription of nearly all RNA polymerase II-dependent genes. Mediator functions as a bridge to convey information from gene-specific regulatory proteins to the basal RNA polymerase II transcription machinery. Mediator is recruited to promoters by direct interactions with regulatory proteins and serves as a scaffold for the assembly of a functional preinitiation complex with RNA polymerase II and the general transcription factors.</text>
</comment>
<dbReference type="eggNOG" id="ENOG502S7EN">
    <property type="taxonomic scope" value="Eukaryota"/>
</dbReference>
<evidence type="ECO:0000256" key="2">
    <source>
        <dbReference type="ARBA" id="ARBA00009814"/>
    </source>
</evidence>
<keyword evidence="8" id="KW-0010">Activator</keyword>
<evidence type="ECO:0000256" key="8">
    <source>
        <dbReference type="RuleBase" id="RU364150"/>
    </source>
</evidence>
<dbReference type="STRING" id="535722.E5R2M6"/>
<evidence type="ECO:0000256" key="6">
    <source>
        <dbReference type="ARBA" id="ARBA00023242"/>
    </source>
</evidence>
<dbReference type="GeneID" id="10032971"/>
<dbReference type="InterPro" id="IPR019095">
    <property type="entry name" value="Mediator_Med18"/>
</dbReference>